<name>A0AAU6WDJ8_9MICC</name>
<feature type="domain" description="DUF4232" evidence="1">
    <location>
        <begin position="308"/>
        <end position="424"/>
    </location>
</feature>
<accession>A0AAU6WDJ8</accession>
<gene>
    <name evidence="2" type="ORF">QMQ05_14795</name>
</gene>
<reference evidence="2 3" key="1">
    <citation type="submission" date="2023-05" db="EMBL/GenBank/DDBJ databases">
        <title>Glutamicibacter sp. B1, complete genome.</title>
        <authorList>
            <person name="Long Y.H."/>
            <person name="Fang T."/>
            <person name="Li X.Y."/>
        </authorList>
    </citation>
    <scope>NUCLEOTIDE SEQUENCE [LARGE SCALE GENOMIC DNA]</scope>
    <source>
        <strain evidence="2 3">B1</strain>
    </source>
</reference>
<dbReference type="InterPro" id="IPR025326">
    <property type="entry name" value="DUF4232"/>
</dbReference>
<evidence type="ECO:0000313" key="2">
    <source>
        <dbReference type="EMBL" id="XAO45599.1"/>
    </source>
</evidence>
<dbReference type="RefSeq" id="WP_345471247.1">
    <property type="nucleotide sequence ID" value="NZ_CP125942.1"/>
</dbReference>
<evidence type="ECO:0000259" key="1">
    <source>
        <dbReference type="Pfam" id="PF14016"/>
    </source>
</evidence>
<dbReference type="EMBL" id="CP125942">
    <property type="protein sequence ID" value="XAO45599.1"/>
    <property type="molecule type" value="Genomic_DNA"/>
</dbReference>
<protein>
    <submittedName>
        <fullName evidence="2">DUF4232 domain-containing protein</fullName>
    </submittedName>
</protein>
<dbReference type="KEGG" id="gey:QMQ05_14795"/>
<dbReference type="Pfam" id="PF14016">
    <property type="entry name" value="DUF4232"/>
    <property type="match status" value="1"/>
</dbReference>
<evidence type="ECO:0000313" key="3">
    <source>
        <dbReference type="Proteomes" id="UP001486888"/>
    </source>
</evidence>
<sequence>MKPRLIGIIIATFVLAVVAVVIWKPWRAFNICDAPKEFCALASDLKHQEGIDKAEVDYEVTAVDAKDGDSAQASWTVKLDESLAADQAGELAQEASTRIQDFVDGQPLVHSSARFVSGEPQDSDIPDLELYPLDVSAGEDIKEQITQAFTLRQLGAQSVGQGSAVAKDIPSLKVLGEYTAEHEWPISLALEDSSVRYSSDQPLDLAEFELTLEAATHESVEISIFDSSGLSVHSTAEAGSQEVAQLESWLKKHSPLQEPTAFAISDAGYADIIEGWVGQKLPESLIARPAQLPDGVSAWPKNSAAPSCTQDDLELSLGSPDAAAGSRYMAVYAKNMSASSCAINGYPKIQFLNAQGESQNDVSLMPMSNILSERVVIPAGESVMSALKWMAMSTTNDPDETTSLRIAAMSGFPQATYVPETEGSTTSLDILDGGEVTQSHWLQALDGWPIPSNVGQQPSAERP</sequence>
<proteinExistence type="predicted"/>
<dbReference type="AlphaFoldDB" id="A0AAU6WDJ8"/>
<keyword evidence="3" id="KW-1185">Reference proteome</keyword>
<organism evidence="2 3">
    <name type="scientific">Glutamicibacter ectropisis</name>
    <dbReference type="NCBI Taxonomy" id="3046593"/>
    <lineage>
        <taxon>Bacteria</taxon>
        <taxon>Bacillati</taxon>
        <taxon>Actinomycetota</taxon>
        <taxon>Actinomycetes</taxon>
        <taxon>Micrococcales</taxon>
        <taxon>Micrococcaceae</taxon>
        <taxon>Glutamicibacter</taxon>
    </lineage>
</organism>
<dbReference type="Proteomes" id="UP001486888">
    <property type="component" value="Chromosome"/>
</dbReference>